<dbReference type="PROSITE" id="PS00934">
    <property type="entry name" value="GLYOXALASE_I_1"/>
    <property type="match status" value="1"/>
</dbReference>
<dbReference type="SUPFAM" id="SSF54593">
    <property type="entry name" value="Glyoxalase/Bleomycin resistance protein/Dihydroxybiphenyl dioxygenase"/>
    <property type="match status" value="2"/>
</dbReference>
<evidence type="ECO:0000259" key="2">
    <source>
        <dbReference type="PROSITE" id="PS51819"/>
    </source>
</evidence>
<dbReference type="Proteomes" id="UP000535908">
    <property type="component" value="Unassembled WGS sequence"/>
</dbReference>
<reference evidence="3 4" key="1">
    <citation type="submission" date="2020-03" db="EMBL/GenBank/DDBJ databases">
        <title>Soil Listeria distribution.</title>
        <authorList>
            <person name="Liao J."/>
            <person name="Wiedmann M."/>
        </authorList>
    </citation>
    <scope>NUCLEOTIDE SEQUENCE [LARGE SCALE GENOMIC DNA]</scope>
    <source>
        <strain evidence="3 4">FSL L7-0741</strain>
    </source>
</reference>
<dbReference type="AlphaFoldDB" id="A0A7X0Y4Z4"/>
<dbReference type="RefSeq" id="WP_185526556.1">
    <property type="nucleotide sequence ID" value="NZ_JAARWN010000013.1"/>
</dbReference>
<accession>A0A7X0Y4Z4</accession>
<dbReference type="InterPro" id="IPR029068">
    <property type="entry name" value="Glyas_Bleomycin-R_OHBP_Dase"/>
</dbReference>
<evidence type="ECO:0000313" key="3">
    <source>
        <dbReference type="EMBL" id="MBC1937070.1"/>
    </source>
</evidence>
<dbReference type="Gene3D" id="3.10.180.10">
    <property type="entry name" value="2,3-Dihydroxybiphenyl 1,2-Dioxygenase, domain 1"/>
    <property type="match status" value="2"/>
</dbReference>
<protein>
    <submittedName>
        <fullName evidence="3">VOC family protein</fullName>
    </submittedName>
</protein>
<evidence type="ECO:0000256" key="1">
    <source>
        <dbReference type="ARBA" id="ARBA00022723"/>
    </source>
</evidence>
<organism evidence="3 4">
    <name type="scientific">Listeria grandensis</name>
    <dbReference type="NCBI Taxonomy" id="1494963"/>
    <lineage>
        <taxon>Bacteria</taxon>
        <taxon>Bacillati</taxon>
        <taxon>Bacillota</taxon>
        <taxon>Bacilli</taxon>
        <taxon>Bacillales</taxon>
        <taxon>Listeriaceae</taxon>
        <taxon>Listeria</taxon>
    </lineage>
</organism>
<gene>
    <name evidence="3" type="ORF">HCA69_11875</name>
</gene>
<dbReference type="Pfam" id="PF00903">
    <property type="entry name" value="Glyoxalase"/>
    <property type="match status" value="2"/>
</dbReference>
<evidence type="ECO:0000313" key="4">
    <source>
        <dbReference type="Proteomes" id="UP000535908"/>
    </source>
</evidence>
<proteinExistence type="predicted"/>
<keyword evidence="1" id="KW-0479">Metal-binding</keyword>
<comment type="caution">
    <text evidence="3">The sequence shown here is derived from an EMBL/GenBank/DDBJ whole genome shotgun (WGS) entry which is preliminary data.</text>
</comment>
<feature type="domain" description="VOC" evidence="2">
    <location>
        <begin position="9"/>
        <end position="125"/>
    </location>
</feature>
<dbReference type="InterPro" id="IPR037523">
    <property type="entry name" value="VOC_core"/>
</dbReference>
<dbReference type="GO" id="GO:0046872">
    <property type="term" value="F:metal ion binding"/>
    <property type="evidence" value="ECO:0007669"/>
    <property type="project" value="UniProtKB-KW"/>
</dbReference>
<dbReference type="GO" id="GO:0004462">
    <property type="term" value="F:lactoylglutathione lyase activity"/>
    <property type="evidence" value="ECO:0007669"/>
    <property type="project" value="InterPro"/>
</dbReference>
<dbReference type="PROSITE" id="PS51819">
    <property type="entry name" value="VOC"/>
    <property type="match status" value="2"/>
</dbReference>
<dbReference type="PANTHER" id="PTHR43279:SF1">
    <property type="entry name" value="CATECHOL-2,3-DIOXYGENASE"/>
    <property type="match status" value="1"/>
</dbReference>
<dbReference type="PANTHER" id="PTHR43279">
    <property type="entry name" value="CATECHOL-2,3-DIOXYGENASE"/>
    <property type="match status" value="1"/>
</dbReference>
<dbReference type="InterPro" id="IPR004360">
    <property type="entry name" value="Glyas_Fos-R_dOase_dom"/>
</dbReference>
<sequence length="285" mass="31820">MIQINQHTEIGKVVLKTKNNQKLAAFYKEIIGLKVIAESVDSVSLGTGKRILVELVQVKRAQIPKEAKTGLYHTAFLLPSREALGSFLQHLLESEYPLDGAGDHIFSEALYFRDPEGNGIEVYADRPRAEWQRDEAGNLPMATNQVDGDGLLMAGADMDWSGVPKDTKVGHIHLQIGDIEATRNFYQTMLGFTIMTEIPSALFFAAGDYHHHIGANIWAGRDLPKLADDETGLAYFTIKTADIEKLQAYLIQQGITFQEKDDDILVEDPNGIKLRITEHSWQQKS</sequence>
<name>A0A7X0Y4Z4_9LIST</name>
<dbReference type="InterPro" id="IPR018146">
    <property type="entry name" value="Glyoxalase_1_CS"/>
</dbReference>
<dbReference type="CDD" id="cd16359">
    <property type="entry name" value="VOC_BsCatE_like_C"/>
    <property type="match status" value="1"/>
</dbReference>
<dbReference type="EMBL" id="JAARWN010000013">
    <property type="protein sequence ID" value="MBC1937070.1"/>
    <property type="molecule type" value="Genomic_DNA"/>
</dbReference>
<feature type="domain" description="VOC" evidence="2">
    <location>
        <begin position="168"/>
        <end position="285"/>
    </location>
</feature>